<proteinExistence type="predicted"/>
<sequence>MQKVITLPIIEEDSYEKDVLFYVQLGEPQMSGDEVASLAAEAEKKPAEERTQREKIAILGKPRLGDITRAQIRIKESKEFKDSKHHPGNIEKSSKKLHLLKIQFRLRFKSESIKLSHSNHYYN</sequence>
<dbReference type="Gene3D" id="2.60.40.2030">
    <property type="match status" value="1"/>
</dbReference>
<gene>
    <name evidence="1" type="ORF">NQ317_014789</name>
</gene>
<dbReference type="EMBL" id="JAPWTJ010000967">
    <property type="protein sequence ID" value="KAJ8974584.1"/>
    <property type="molecule type" value="Genomic_DNA"/>
</dbReference>
<organism evidence="1 2">
    <name type="scientific">Molorchus minor</name>
    <dbReference type="NCBI Taxonomy" id="1323400"/>
    <lineage>
        <taxon>Eukaryota</taxon>
        <taxon>Metazoa</taxon>
        <taxon>Ecdysozoa</taxon>
        <taxon>Arthropoda</taxon>
        <taxon>Hexapoda</taxon>
        <taxon>Insecta</taxon>
        <taxon>Pterygota</taxon>
        <taxon>Neoptera</taxon>
        <taxon>Endopterygota</taxon>
        <taxon>Coleoptera</taxon>
        <taxon>Polyphaga</taxon>
        <taxon>Cucujiformia</taxon>
        <taxon>Chrysomeloidea</taxon>
        <taxon>Cerambycidae</taxon>
        <taxon>Lamiinae</taxon>
        <taxon>Monochamini</taxon>
        <taxon>Molorchus</taxon>
    </lineage>
</organism>
<name>A0ABQ9J8Z3_9CUCU</name>
<reference evidence="1" key="1">
    <citation type="journal article" date="2023" name="Insect Mol. Biol.">
        <title>Genome sequencing provides insights into the evolution of gene families encoding plant cell wall-degrading enzymes in longhorned beetles.</title>
        <authorList>
            <person name="Shin N.R."/>
            <person name="Okamura Y."/>
            <person name="Kirsch R."/>
            <person name="Pauchet Y."/>
        </authorList>
    </citation>
    <scope>NUCLEOTIDE SEQUENCE</scope>
    <source>
        <strain evidence="1">MMC_N1</strain>
    </source>
</reference>
<evidence type="ECO:0000313" key="1">
    <source>
        <dbReference type="EMBL" id="KAJ8974584.1"/>
    </source>
</evidence>
<evidence type="ECO:0000313" key="2">
    <source>
        <dbReference type="Proteomes" id="UP001162164"/>
    </source>
</evidence>
<dbReference type="InterPro" id="IPR038081">
    <property type="entry name" value="CalX-like_sf"/>
</dbReference>
<dbReference type="Proteomes" id="UP001162164">
    <property type="component" value="Unassembled WGS sequence"/>
</dbReference>
<protein>
    <submittedName>
        <fullName evidence="1">Uncharacterized protein</fullName>
    </submittedName>
</protein>
<accession>A0ABQ9J8Z3</accession>
<comment type="caution">
    <text evidence="1">The sequence shown here is derived from an EMBL/GenBank/DDBJ whole genome shotgun (WGS) entry which is preliminary data.</text>
</comment>
<dbReference type="SUPFAM" id="SSF141072">
    <property type="entry name" value="CalX-like"/>
    <property type="match status" value="1"/>
</dbReference>
<keyword evidence="2" id="KW-1185">Reference proteome</keyword>